<reference evidence="1 2" key="1">
    <citation type="submission" date="2019-09" db="EMBL/GenBank/DDBJ databases">
        <title>Genome sequence of Hymenobacter sp. M3.</title>
        <authorList>
            <person name="Srinivasan S."/>
        </authorList>
    </citation>
    <scope>NUCLEOTIDE SEQUENCE [LARGE SCALE GENOMIC DNA]</scope>
    <source>
        <strain evidence="1 2">M3</strain>
    </source>
</reference>
<accession>A0A7L5A1L7</accession>
<protein>
    <submittedName>
        <fullName evidence="1">Uncharacterized protein</fullName>
    </submittedName>
</protein>
<dbReference type="Proteomes" id="UP000326380">
    <property type="component" value="Unassembled WGS sequence"/>
</dbReference>
<dbReference type="EMBL" id="VTWU01000004">
    <property type="protein sequence ID" value="KAA9332052.1"/>
    <property type="molecule type" value="Genomic_DNA"/>
</dbReference>
<comment type="caution">
    <text evidence="1">The sequence shown here is derived from an EMBL/GenBank/DDBJ whole genome shotgun (WGS) entry which is preliminary data.</text>
</comment>
<gene>
    <name evidence="1" type="ORF">F0P96_11205</name>
</gene>
<evidence type="ECO:0000313" key="1">
    <source>
        <dbReference type="EMBL" id="KAA9332052.1"/>
    </source>
</evidence>
<evidence type="ECO:0000313" key="2">
    <source>
        <dbReference type="Proteomes" id="UP000326380"/>
    </source>
</evidence>
<sequence>MLRLVSFCALLIATGLVAACSCDGAECSPCNPYEDDVVLRFDLDSLHGGFRRSDLQTAYMVRYARNDFARPLDTLHYNRPNDGRPDYRRLDGFSALAFAVRPDGEPRAFSSYSYRVVLPRPARTYDVTDIELAGETGKGCCACYQNTRKRFRLNGTYTTADADQGRGVVLRP</sequence>
<proteinExistence type="predicted"/>
<dbReference type="AlphaFoldDB" id="A0A7L5A1L7"/>
<dbReference type="RefSeq" id="WP_151078979.1">
    <property type="nucleotide sequence ID" value="NZ_CP047647.1"/>
</dbReference>
<organism evidence="1 2">
    <name type="scientific">Hymenobacter busanensis</name>
    <dbReference type="NCBI Taxonomy" id="2607656"/>
    <lineage>
        <taxon>Bacteria</taxon>
        <taxon>Pseudomonadati</taxon>
        <taxon>Bacteroidota</taxon>
        <taxon>Cytophagia</taxon>
        <taxon>Cytophagales</taxon>
        <taxon>Hymenobacteraceae</taxon>
        <taxon>Hymenobacter</taxon>
    </lineage>
</organism>
<dbReference type="PROSITE" id="PS51257">
    <property type="entry name" value="PROKAR_LIPOPROTEIN"/>
    <property type="match status" value="1"/>
</dbReference>
<keyword evidence="2" id="KW-1185">Reference proteome</keyword>
<name>A0A7L5A1L7_9BACT</name>